<keyword evidence="5" id="KW-0808">Transferase</keyword>
<evidence type="ECO:0000256" key="2">
    <source>
        <dbReference type="ARBA" id="ARBA00023169"/>
    </source>
</evidence>
<dbReference type="RefSeq" id="WP_093007712.1">
    <property type="nucleotide sequence ID" value="NZ_FNZZ01000006.1"/>
</dbReference>
<keyword evidence="3" id="KW-1133">Transmembrane helix</keyword>
<keyword evidence="3" id="KW-0472">Membrane</keyword>
<keyword evidence="6" id="KW-1185">Reference proteome</keyword>
<dbReference type="AlphaFoldDB" id="A0A1H7U3B3"/>
<protein>
    <submittedName>
        <fullName evidence="5">Sugar transferase involved in LPS biosynthesis (Colanic, teichoic acid)</fullName>
    </submittedName>
</protein>
<keyword evidence="2" id="KW-0270">Exopolysaccharide synthesis</keyword>
<reference evidence="6" key="1">
    <citation type="submission" date="2016-10" db="EMBL/GenBank/DDBJ databases">
        <authorList>
            <person name="Varghese N."/>
            <person name="Submissions S."/>
        </authorList>
    </citation>
    <scope>NUCLEOTIDE SEQUENCE [LARGE SCALE GENOMIC DNA]</scope>
    <source>
        <strain evidence="6">JS21-1</strain>
    </source>
</reference>
<evidence type="ECO:0000313" key="5">
    <source>
        <dbReference type="EMBL" id="SEL91582.1"/>
    </source>
</evidence>
<dbReference type="EMBL" id="FNZZ01000006">
    <property type="protein sequence ID" value="SEL91582.1"/>
    <property type="molecule type" value="Genomic_DNA"/>
</dbReference>
<gene>
    <name evidence="5" type="ORF">SAMN05216382_2920</name>
</gene>
<dbReference type="Pfam" id="PF02397">
    <property type="entry name" value="Bac_transf"/>
    <property type="match status" value="1"/>
</dbReference>
<name>A0A1H7U3B3_9SPHN</name>
<sequence>MTDTSTEPVPIERRKDLARRVRFECDMRGVPLHLEVQRRGYARQLKPLLDRALALLATIVLSPVFLAVAIAIRLDDRGPVLFVQERTGYLGRRFRLFKFRTMVVDAEALKEKLRARNVHAADSPDFKLVDDPRVTRIGRFLRKTSLDELPNLWNVVKGDMALVGPRPTSFAAGTYRMAHLPRLAVKPGLTGLWQVSGRANIDFDERSELDVRYIRSLSARQDIDLIMRTISAVKRGDGAC</sequence>
<comment type="similarity">
    <text evidence="1">Belongs to the bacterial sugar transferase family.</text>
</comment>
<dbReference type="STRING" id="1855283.SAMN05216382_2920"/>
<dbReference type="GO" id="GO:0000271">
    <property type="term" value="P:polysaccharide biosynthetic process"/>
    <property type="evidence" value="ECO:0007669"/>
    <property type="project" value="UniProtKB-KW"/>
</dbReference>
<evidence type="ECO:0000259" key="4">
    <source>
        <dbReference type="Pfam" id="PF02397"/>
    </source>
</evidence>
<organism evidence="5 6">
    <name type="scientific">Sphingomonas palmae</name>
    <dbReference type="NCBI Taxonomy" id="1855283"/>
    <lineage>
        <taxon>Bacteria</taxon>
        <taxon>Pseudomonadati</taxon>
        <taxon>Pseudomonadota</taxon>
        <taxon>Alphaproteobacteria</taxon>
        <taxon>Sphingomonadales</taxon>
        <taxon>Sphingomonadaceae</taxon>
        <taxon>Sphingomonas</taxon>
    </lineage>
</organism>
<dbReference type="OrthoDB" id="9808602at2"/>
<proteinExistence type="inferred from homology"/>
<evidence type="ECO:0000313" key="6">
    <source>
        <dbReference type="Proteomes" id="UP000199214"/>
    </source>
</evidence>
<evidence type="ECO:0000256" key="3">
    <source>
        <dbReference type="SAM" id="Phobius"/>
    </source>
</evidence>
<dbReference type="PANTHER" id="PTHR30576">
    <property type="entry name" value="COLANIC BIOSYNTHESIS UDP-GLUCOSE LIPID CARRIER TRANSFERASE"/>
    <property type="match status" value="1"/>
</dbReference>
<feature type="transmembrane region" description="Helical" evidence="3">
    <location>
        <begin position="52"/>
        <end position="72"/>
    </location>
</feature>
<dbReference type="InterPro" id="IPR003362">
    <property type="entry name" value="Bact_transf"/>
</dbReference>
<dbReference type="GO" id="GO:0016780">
    <property type="term" value="F:phosphotransferase activity, for other substituted phosphate groups"/>
    <property type="evidence" value="ECO:0007669"/>
    <property type="project" value="TreeGrafter"/>
</dbReference>
<dbReference type="Proteomes" id="UP000199214">
    <property type="component" value="Unassembled WGS sequence"/>
</dbReference>
<accession>A0A1H7U3B3</accession>
<keyword evidence="3" id="KW-0812">Transmembrane</keyword>
<evidence type="ECO:0000256" key="1">
    <source>
        <dbReference type="ARBA" id="ARBA00006464"/>
    </source>
</evidence>
<dbReference type="PANTHER" id="PTHR30576:SF10">
    <property type="entry name" value="SLL5057 PROTEIN"/>
    <property type="match status" value="1"/>
</dbReference>
<feature type="domain" description="Bacterial sugar transferase" evidence="4">
    <location>
        <begin position="46"/>
        <end position="233"/>
    </location>
</feature>